<evidence type="ECO:0000313" key="2">
    <source>
        <dbReference type="EMBL" id="PKK90736.1"/>
    </source>
</evidence>
<proteinExistence type="predicted"/>
<protein>
    <submittedName>
        <fullName evidence="2">Uncharacterized protein</fullName>
    </submittedName>
</protein>
<organism evidence="2 3">
    <name type="scientific">Candidatus Wallbacteria bacterium HGW-Wallbacteria-1</name>
    <dbReference type="NCBI Taxonomy" id="2013854"/>
    <lineage>
        <taxon>Bacteria</taxon>
        <taxon>Candidatus Walliibacteriota</taxon>
    </lineage>
</organism>
<feature type="coiled-coil region" evidence="1">
    <location>
        <begin position="99"/>
        <end position="126"/>
    </location>
</feature>
<dbReference type="AlphaFoldDB" id="A0A2N1PQV9"/>
<evidence type="ECO:0000256" key="1">
    <source>
        <dbReference type="SAM" id="Coils"/>
    </source>
</evidence>
<name>A0A2N1PQV9_9BACT</name>
<keyword evidence="1" id="KW-0175">Coiled coil</keyword>
<evidence type="ECO:0000313" key="3">
    <source>
        <dbReference type="Proteomes" id="UP000233256"/>
    </source>
</evidence>
<sequence>MAKSISDLIEIFGISRPTLIKALDKYQSELRPYFRNGRRNSKALTKTGVKKLAELLGKPVEVAAGADPVIPSVETIDFSSYELPDGSEPMALYDLTVAVLTLKQEVENLKAEVALLRRDKRRAIKEEKSRQRRRQKAFQEFFPWMFQE</sequence>
<accession>A0A2N1PQV9</accession>
<dbReference type="EMBL" id="PGXC01000004">
    <property type="protein sequence ID" value="PKK90736.1"/>
    <property type="molecule type" value="Genomic_DNA"/>
</dbReference>
<dbReference type="Proteomes" id="UP000233256">
    <property type="component" value="Unassembled WGS sequence"/>
</dbReference>
<gene>
    <name evidence="2" type="ORF">CVV64_07610</name>
</gene>
<reference evidence="2 3" key="1">
    <citation type="journal article" date="2017" name="ISME J.">
        <title>Potential for microbial H2 and metal transformations associated with novel bacteria and archaea in deep terrestrial subsurface sediments.</title>
        <authorList>
            <person name="Hernsdorf A.W."/>
            <person name="Amano Y."/>
            <person name="Miyakawa K."/>
            <person name="Ise K."/>
            <person name="Suzuki Y."/>
            <person name="Anantharaman K."/>
            <person name="Probst A."/>
            <person name="Burstein D."/>
            <person name="Thomas B.C."/>
            <person name="Banfield J.F."/>
        </authorList>
    </citation>
    <scope>NUCLEOTIDE SEQUENCE [LARGE SCALE GENOMIC DNA]</scope>
    <source>
        <strain evidence="2">HGW-Wallbacteria-1</strain>
    </source>
</reference>
<comment type="caution">
    <text evidence="2">The sequence shown here is derived from an EMBL/GenBank/DDBJ whole genome shotgun (WGS) entry which is preliminary data.</text>
</comment>